<dbReference type="PANTHER" id="PTHR34448">
    <property type="entry name" value="AMINOPEPTIDASE"/>
    <property type="match status" value="1"/>
</dbReference>
<dbReference type="PANTHER" id="PTHR34448:SF3">
    <property type="entry name" value="AMINOPEPTIDASE AMPS"/>
    <property type="match status" value="1"/>
</dbReference>
<comment type="cofactor">
    <cofactor evidence="1">
        <name>Co(2+)</name>
        <dbReference type="ChEBI" id="CHEBI:48828"/>
    </cofactor>
</comment>
<dbReference type="Pfam" id="PF02073">
    <property type="entry name" value="Peptidase_M29"/>
    <property type="match status" value="1"/>
</dbReference>
<keyword evidence="9" id="KW-0482">Metalloprotease</keyword>
<sequence>MNFQEKLATYADLILRVGLTIQTGERIQLKFSSEQLELARLIVRRAYQLGAAHIVLDLQDDEIIRAQYEYLHESYLDTYPTILANHKLELYKEGYMQLSLLSPNPNLMNNVDLDRVGRINKAR</sequence>
<evidence type="ECO:0000256" key="4">
    <source>
        <dbReference type="ARBA" id="ARBA00008236"/>
    </source>
</evidence>
<dbReference type="EMBL" id="JAMQJY010000005">
    <property type="protein sequence ID" value="MCM2677596.1"/>
    <property type="molecule type" value="Genomic_DNA"/>
</dbReference>
<dbReference type="InterPro" id="IPR035097">
    <property type="entry name" value="M29_N-terminal"/>
</dbReference>
<evidence type="ECO:0000256" key="7">
    <source>
        <dbReference type="ARBA" id="ARBA00022723"/>
    </source>
</evidence>
<keyword evidence="7" id="KW-0479">Metal-binding</keyword>
<evidence type="ECO:0000256" key="9">
    <source>
        <dbReference type="ARBA" id="ARBA00023049"/>
    </source>
</evidence>
<evidence type="ECO:0000313" key="10">
    <source>
        <dbReference type="EMBL" id="MCM2677596.1"/>
    </source>
</evidence>
<accession>A0ABT0XNW9</accession>
<dbReference type="InterPro" id="IPR052170">
    <property type="entry name" value="M29_Exopeptidase"/>
</dbReference>
<evidence type="ECO:0000313" key="11">
    <source>
        <dbReference type="Proteomes" id="UP001203665"/>
    </source>
</evidence>
<keyword evidence="8" id="KW-0378">Hydrolase</keyword>
<evidence type="ECO:0000256" key="3">
    <source>
        <dbReference type="ARBA" id="ARBA00001947"/>
    </source>
</evidence>
<evidence type="ECO:0000256" key="8">
    <source>
        <dbReference type="ARBA" id="ARBA00022801"/>
    </source>
</evidence>
<dbReference type="InterPro" id="IPR000787">
    <property type="entry name" value="Peptidase_M29"/>
</dbReference>
<comment type="similarity">
    <text evidence="4">Belongs to the peptidase M29 family.</text>
</comment>
<keyword evidence="11" id="KW-1185">Reference proteome</keyword>
<comment type="cofactor">
    <cofactor evidence="3">
        <name>Zn(2+)</name>
        <dbReference type="ChEBI" id="CHEBI:29105"/>
    </cofactor>
</comment>
<comment type="cofactor">
    <cofactor evidence="2">
        <name>Mg(2+)</name>
        <dbReference type="ChEBI" id="CHEBI:18420"/>
    </cofactor>
</comment>
<evidence type="ECO:0000256" key="5">
    <source>
        <dbReference type="ARBA" id="ARBA00022438"/>
    </source>
</evidence>
<proteinExistence type="inferred from homology"/>
<dbReference type="GO" id="GO:0004177">
    <property type="term" value="F:aminopeptidase activity"/>
    <property type="evidence" value="ECO:0007669"/>
    <property type="project" value="UniProtKB-KW"/>
</dbReference>
<protein>
    <submittedName>
        <fullName evidence="10">Aminopeptidase</fullName>
    </submittedName>
</protein>
<reference evidence="10" key="1">
    <citation type="submission" date="2022-06" db="EMBL/GenBank/DDBJ databases">
        <title>Alkalicoccobacillus porphyridii sp. nov., isolated from a marine red alga, Porphyridium purpureum and reclassification of Shouchella plakortidis and Shouchella gibsonii as Alkalicoccobacillus plakortidis comb. nov. and Alkalicoccobacillus gibsonii comb. nov.</title>
        <authorList>
            <person name="Kim K.H."/>
            <person name="Lee J.K."/>
            <person name="Han D.M."/>
            <person name="Baek J.H."/>
            <person name="Jeon C.O."/>
        </authorList>
    </citation>
    <scope>NUCLEOTIDE SEQUENCE</scope>
    <source>
        <strain evidence="10">DSM 19153</strain>
    </source>
</reference>
<evidence type="ECO:0000256" key="6">
    <source>
        <dbReference type="ARBA" id="ARBA00022670"/>
    </source>
</evidence>
<dbReference type="Proteomes" id="UP001203665">
    <property type="component" value="Unassembled WGS sequence"/>
</dbReference>
<comment type="caution">
    <text evidence="10">The sequence shown here is derived from an EMBL/GenBank/DDBJ whole genome shotgun (WGS) entry which is preliminary data.</text>
</comment>
<dbReference type="RefSeq" id="WP_251611407.1">
    <property type="nucleotide sequence ID" value="NZ_JAMQJY010000005.1"/>
</dbReference>
<dbReference type="SUPFAM" id="SSF144052">
    <property type="entry name" value="Thermophilic metalloprotease-like"/>
    <property type="match status" value="1"/>
</dbReference>
<feature type="non-terminal residue" evidence="10">
    <location>
        <position position="123"/>
    </location>
</feature>
<organism evidence="10 11">
    <name type="scientific">Alkalicoccobacillus plakortidis</name>
    <dbReference type="NCBI Taxonomy" id="444060"/>
    <lineage>
        <taxon>Bacteria</taxon>
        <taxon>Bacillati</taxon>
        <taxon>Bacillota</taxon>
        <taxon>Bacilli</taxon>
        <taxon>Bacillales</taxon>
        <taxon>Bacillaceae</taxon>
        <taxon>Alkalicoccobacillus</taxon>
    </lineage>
</organism>
<name>A0ABT0XNW9_9BACI</name>
<gene>
    <name evidence="10" type="ORF">NDM98_20540</name>
</gene>
<dbReference type="Gene3D" id="3.40.1830.10">
    <property type="entry name" value="Thermophilic metalloprotease (M29)"/>
    <property type="match status" value="1"/>
</dbReference>
<keyword evidence="5 10" id="KW-0031">Aminopeptidase</keyword>
<evidence type="ECO:0000256" key="1">
    <source>
        <dbReference type="ARBA" id="ARBA00001941"/>
    </source>
</evidence>
<keyword evidence="6" id="KW-0645">Protease</keyword>
<evidence type="ECO:0000256" key="2">
    <source>
        <dbReference type="ARBA" id="ARBA00001946"/>
    </source>
</evidence>